<evidence type="ECO:0000313" key="3">
    <source>
        <dbReference type="Proteomes" id="UP000076532"/>
    </source>
</evidence>
<sequence length="367" mass="39794">MRGAEMGQEIDVWVLGRTRVRLRVVSPSPQTKANALPLTTNTQSPHRAQTAQLHLQNPQPALSKHAIRLASNAPASAPANTFPSAPHLPAGRRRGQHRSDPASPWRPVPLGPSLRPSGKARNTKVIAGRSPAAASTSTFDEEKAKNGKDWKVGEWDLIRVSATSQLRTNASPHRRSSPVLMSLVRYHRGQARAARQDARSNAQGDLQAPVNVAWHRSSMIAFDNVDKLLGMELERADSFGVRHLMKLFVTYYSAVPNARGSLLSEIVGVTPPNKDTTGCSGACSGAQVGEDVSESPLKATLLAMQAEGYSAIDLNDLAVRAMHQAAVQTTTPKVVDVNATVRTLCQNLHLGRRRRMSEGEAHARLRE</sequence>
<dbReference type="STRING" id="436010.A0A167WJU8"/>
<dbReference type="Proteomes" id="UP000076532">
    <property type="component" value="Unassembled WGS sequence"/>
</dbReference>
<gene>
    <name evidence="2" type="ORF">FIBSPDRAFT_940129</name>
</gene>
<evidence type="ECO:0000313" key="2">
    <source>
        <dbReference type="EMBL" id="KZP06179.1"/>
    </source>
</evidence>
<evidence type="ECO:0000256" key="1">
    <source>
        <dbReference type="SAM" id="MobiDB-lite"/>
    </source>
</evidence>
<proteinExistence type="predicted"/>
<keyword evidence="3" id="KW-1185">Reference proteome</keyword>
<reference evidence="2 3" key="1">
    <citation type="journal article" date="2016" name="Mol. Biol. Evol.">
        <title>Comparative Genomics of Early-Diverging Mushroom-Forming Fungi Provides Insights into the Origins of Lignocellulose Decay Capabilities.</title>
        <authorList>
            <person name="Nagy L.G."/>
            <person name="Riley R."/>
            <person name="Tritt A."/>
            <person name="Adam C."/>
            <person name="Daum C."/>
            <person name="Floudas D."/>
            <person name="Sun H."/>
            <person name="Yadav J.S."/>
            <person name="Pangilinan J."/>
            <person name="Larsson K.H."/>
            <person name="Matsuura K."/>
            <person name="Barry K."/>
            <person name="Labutti K."/>
            <person name="Kuo R."/>
            <person name="Ohm R.A."/>
            <person name="Bhattacharya S.S."/>
            <person name="Shirouzu T."/>
            <person name="Yoshinaga Y."/>
            <person name="Martin F.M."/>
            <person name="Grigoriev I.V."/>
            <person name="Hibbett D.S."/>
        </authorList>
    </citation>
    <scope>NUCLEOTIDE SEQUENCE [LARGE SCALE GENOMIC DNA]</scope>
    <source>
        <strain evidence="2 3">CBS 109695</strain>
    </source>
</reference>
<protein>
    <submittedName>
        <fullName evidence="2">Uncharacterized protein</fullName>
    </submittedName>
</protein>
<organism evidence="2 3">
    <name type="scientific">Athelia psychrophila</name>
    <dbReference type="NCBI Taxonomy" id="1759441"/>
    <lineage>
        <taxon>Eukaryota</taxon>
        <taxon>Fungi</taxon>
        <taxon>Dikarya</taxon>
        <taxon>Basidiomycota</taxon>
        <taxon>Agaricomycotina</taxon>
        <taxon>Agaricomycetes</taxon>
        <taxon>Agaricomycetidae</taxon>
        <taxon>Atheliales</taxon>
        <taxon>Atheliaceae</taxon>
        <taxon>Athelia</taxon>
    </lineage>
</organism>
<feature type="region of interest" description="Disordered" evidence="1">
    <location>
        <begin position="31"/>
        <end position="146"/>
    </location>
</feature>
<dbReference type="AlphaFoldDB" id="A0A167WJU8"/>
<dbReference type="EMBL" id="KV417801">
    <property type="protein sequence ID" value="KZP06179.1"/>
    <property type="molecule type" value="Genomic_DNA"/>
</dbReference>
<feature type="compositionally biased region" description="Polar residues" evidence="1">
    <location>
        <begin position="31"/>
        <end position="60"/>
    </location>
</feature>
<accession>A0A167WJU8</accession>
<name>A0A167WJU8_9AGAM</name>
<feature type="compositionally biased region" description="Low complexity" evidence="1">
    <location>
        <begin position="70"/>
        <end position="85"/>
    </location>
</feature>